<proteinExistence type="predicted"/>
<dbReference type="Proteomes" id="UP000604046">
    <property type="component" value="Unassembled WGS sequence"/>
</dbReference>
<evidence type="ECO:0000313" key="1">
    <source>
        <dbReference type="EMBL" id="CAE7030777.1"/>
    </source>
</evidence>
<evidence type="ECO:0000313" key="2">
    <source>
        <dbReference type="Proteomes" id="UP000604046"/>
    </source>
</evidence>
<sequence>MVLSQQETLEMIRPLLEKEGKEYEKYQRALIRKAAPGEIVVTVVGGKEETRNTAQEGDMVVHAMTHDGEEYILKESQFRKNYFADRPEDLPQDHELKDKGFKLYMPNRRCTAIEVSEALATRFGGSFMAAWGQEMVVSAGDFLASGNKSADGTIQEIIRIEQGAFIQTYREAK</sequence>
<comment type="caution">
    <text evidence="1">The sequence shown here is derived from an EMBL/GenBank/DDBJ whole genome shotgun (WGS) entry which is preliminary data.</text>
</comment>
<name>A0A812IFB8_9DINO</name>
<protein>
    <submittedName>
        <fullName evidence="1">Uncharacterized protein</fullName>
    </submittedName>
</protein>
<keyword evidence="2" id="KW-1185">Reference proteome</keyword>
<reference evidence="1" key="1">
    <citation type="submission" date="2021-02" db="EMBL/GenBank/DDBJ databases">
        <authorList>
            <person name="Dougan E. K."/>
            <person name="Rhodes N."/>
            <person name="Thang M."/>
            <person name="Chan C."/>
        </authorList>
    </citation>
    <scope>NUCLEOTIDE SEQUENCE</scope>
</reference>
<accession>A0A812IFB8</accession>
<organism evidence="1 2">
    <name type="scientific">Symbiodinium natans</name>
    <dbReference type="NCBI Taxonomy" id="878477"/>
    <lineage>
        <taxon>Eukaryota</taxon>
        <taxon>Sar</taxon>
        <taxon>Alveolata</taxon>
        <taxon>Dinophyceae</taxon>
        <taxon>Suessiales</taxon>
        <taxon>Symbiodiniaceae</taxon>
        <taxon>Symbiodinium</taxon>
    </lineage>
</organism>
<dbReference type="EMBL" id="CAJNDS010000225">
    <property type="protein sequence ID" value="CAE7030777.1"/>
    <property type="molecule type" value="Genomic_DNA"/>
</dbReference>
<gene>
    <name evidence="1" type="ORF">SNAT2548_LOCUS3722</name>
</gene>
<dbReference type="AlphaFoldDB" id="A0A812IFB8"/>